<keyword evidence="4 5" id="KW-0067">ATP-binding</keyword>
<dbReference type="Gene3D" id="1.10.1070.11">
    <property type="entry name" value="Phosphatidylinositol 3-/4-kinase, catalytic domain"/>
    <property type="match status" value="1"/>
</dbReference>
<dbReference type="Pfam" id="PF02260">
    <property type="entry name" value="FATC"/>
    <property type="match status" value="1"/>
</dbReference>
<feature type="region of interest" description="Disordered" evidence="6">
    <location>
        <begin position="2338"/>
        <end position="2369"/>
    </location>
</feature>
<dbReference type="SUPFAM" id="SSF48371">
    <property type="entry name" value="ARM repeat"/>
    <property type="match status" value="1"/>
</dbReference>
<evidence type="ECO:0000313" key="9">
    <source>
        <dbReference type="EMBL" id="KAK8885903.1"/>
    </source>
</evidence>
<dbReference type="Pfam" id="PF02259">
    <property type="entry name" value="FAT"/>
    <property type="match status" value="1"/>
</dbReference>
<sequence>MTRLDKKERISNAIDPTSLSLPFKFTDLIAQCNDFRKAEFQHLSTFNYKQLNYVINISFDQIEKDCTSKDTNTIIHSCYIVECLRRLCPERIPDLINCTSKFIIRDNNIDVGILISYVTSKLYNQVDDSESFNNKLYSLENDFDSSYQQIPIMYFLLYLIENSPKAVLLNIQRNSFMNIIKKAAYSNKEDIRSIAADTLRKYIDLIKDKPEVNLYDFVMNVLSSMSDMKNNIGTLLILSVFFEKKLFHYFPNANTIFEYIKKIPTLNDDETKAYKIYCELLTAPLNPDLFQKEIPIIEDFFMRNNFNSINRVLKVYSSAFLLFAQNCMNLNINWASKIKYLILIESPCESAFIALEILFEHSKISFPLVSSIFHSTKLTMEFATYAPRVISKFTDSQWCQFRDKFFLKIMDDIKKKPFVAQLLLISSCRPFKEGGNVTPESNQIHIEIHKVLLNLLKNDDSNIRANLPAALLQNAKGTDKLPEIVEKLLIQVLSEKESFVRMKTLLSFPESTAILMSSQTALNCFDTLVNDECYKVRMAVVTLLGRIVKISPFSVLPLMRRFLLDDLFLLNSQRSHRLQKEMAKLLLPLIQVAVGILPVYASTICQIALEHFSTPPKREQTILERESFFNISTSMSKIVNVIAKKDINLVSPYFDQFIDTFMMILKQHNKKELKIAVIEALTTFVSNCGNKFHFDRKLMFSELTSIASKWNSKKLNLAFLKLFGLLGAVDVNMIQDQNENIDIEEIDIDHHKYCLNVVCKTLFGILQDNSLNIHHSEATIRLVDIFILHEESSFDWYVKFMPLFLNEIRTTRSSEFLKLLQNLCTKVPPTWLTCFTDDLISLVYELWGTDQLLDVLGVVSALAAALNNQFAPFLPQCITLLLDCLFSSRSSRADISLKVMESILALRHVSYDYLFLIVPEIITTASRSMTPEETRVDALDSLRIIIQSCDCSNYTASIVRCIKSCIQTQGKMREMALQVLYSLQVSLGKKFALYQDIFNRILDRDDNFKQLSSLNSVGKFSNFDFINTSEKLRSLSFTSTPLPTDSQIQSLQQSIQQQKQQQLLYIQLKKNLKILSDYLKTQTPWGMKEFFKKFVETLIKYSPENCISISSTLASNLSNISESLFNVAFLSCWEVFNDEDRTILKNLLFDSFQSRFLSDNARSLIVNLIEFMDRAERSIGIDPETLCIKCIEYGNNARAFYFAQRWFQKKDDNESSKKMIEIASTLGLHQLVIGLATVLLKGCSTLPSSLEQLGEWDKALDHYNEALKSSSFKFDEINISGKLRCMKHLMMWDEMIKFIPLFNNHYNKTLKTTNNNKSRSYECLSEKCEIDGEITRENEIAASLIESCHNLQRYLEIPDLLHHCNKNDVSSFVFAAIAQFKNGQKDKAEKTINKAFDTLAQRARTMFKHDKSMLYQTVLESMKLTELSEIMNNKVDPSLWNERLILCRKNFDVAFSIMSVRFCYQKSFQQSILLLKRALKTHNWTLFKQVEKQFFTEKQRKESFEIIRIDAMSKWEQGMLNEALEQINSIDIESKSIENEDFSNNDKKLHSKISFLRGQWILRMTPPNEVNKVIEKVMPHIEMATKLDAQNYKAWHRWSWVCANIFHADNNKTSAAIDAIKGFMECVKLRAVNSFSDLLQMVSIFFMANLDDESFQSVSTLISSLDDAFILRISQQLFAQLKSEKGRISHFVIELIRSRLPRLFHVLLYPIILLRNGDEKTTRHRIRSRSISNVATNKMPKLLPNSISLSSGMNQAPRQSPLSNVLSRVTHKNLNQNDNSNNFNDFAFNEIDFSMSFSERVAEELIQNFEIANPTAVHEAEIISTGLLRASYLKIEKVINLLTKLFKLFKKKDFKKMLEITEFEFNEPVNNNNDENFMRFHSAELIRLANILQCMNHPTAAAIQKNQKDLHQLMVTLYKDLTDELSEIRSIKLSDISIELAEMKDSVLSVPGTYAAHYVTRSNQENDDNTTTVTTVTTNSTTNITSFLNIEASNAATNNNTNNQNDPDNNNNINSSTVTNGYGENDLITIASFHPALEMIKSKQYPRLVVINGSDGCQHTSLLKGQEDLRLDQNVMQFFELINMHIENSFPPESRHLRVHTYSITPLSSMSGLIQFIDNTDTLYRLISGYRQQRGIKLKLEETIGSDGYNNIEFLTPIQRLEFLQQVNSNKENDEKLKGNDLREVIWLKSGNAYNWILRTIRFAQTSAIVSIVGYILGLGDRHPSNIMMHRLSGDVIHIDLGDCFEVGKKRSKFPEKVPFRLTRMIRNAFGPSGIEGEFRLTCEQTMKLVRGHRESIMTVLNIFLQDPLEGTIKTQTVSSTASSSVLISLNANIKQTNNNNNNDDANIDDESKNDHINAVNGNDDDDENGVKLNITEALERITSKIIGKDFDNETELEIKDQVGKLIISAQDEYNLAHMYPGWLPFW</sequence>
<dbReference type="PANTHER" id="PTHR11139:SF9">
    <property type="entry name" value="SERINE_THREONINE-PROTEIN KINASE MTOR"/>
    <property type="match status" value="1"/>
</dbReference>
<dbReference type="SMART" id="SM01346">
    <property type="entry name" value="DUF3385"/>
    <property type="match status" value="1"/>
</dbReference>
<accession>A0ABR2K514</accession>
<dbReference type="InterPro" id="IPR011009">
    <property type="entry name" value="Kinase-like_dom_sf"/>
</dbReference>
<comment type="caution">
    <text evidence="9">The sequence shown here is derived from an EMBL/GenBank/DDBJ whole genome shotgun (WGS) entry which is preliminary data.</text>
</comment>
<evidence type="ECO:0000259" key="7">
    <source>
        <dbReference type="PROSITE" id="PS50290"/>
    </source>
</evidence>
<evidence type="ECO:0000256" key="5">
    <source>
        <dbReference type="RuleBase" id="RU364109"/>
    </source>
</evidence>
<dbReference type="EC" id="2.7.11.1" evidence="5"/>
<dbReference type="PROSITE" id="PS50290">
    <property type="entry name" value="PI3_4_KINASE_3"/>
    <property type="match status" value="1"/>
</dbReference>
<comment type="similarity">
    <text evidence="5">Belongs to the PI3/PI4-kinase family.</text>
</comment>
<dbReference type="InterPro" id="IPR003152">
    <property type="entry name" value="FATC_dom"/>
</dbReference>
<dbReference type="Gene3D" id="1.25.10.10">
    <property type="entry name" value="Leucine-rich Repeat Variant"/>
    <property type="match status" value="2"/>
</dbReference>
<evidence type="ECO:0000259" key="8">
    <source>
        <dbReference type="PROSITE" id="PS51190"/>
    </source>
</evidence>
<comment type="catalytic activity">
    <reaction evidence="5">
        <text>L-threonyl-[protein] + ATP = O-phospho-L-threonyl-[protein] + ADP + H(+)</text>
        <dbReference type="Rhea" id="RHEA:46608"/>
        <dbReference type="Rhea" id="RHEA-COMP:11060"/>
        <dbReference type="Rhea" id="RHEA-COMP:11605"/>
        <dbReference type="ChEBI" id="CHEBI:15378"/>
        <dbReference type="ChEBI" id="CHEBI:30013"/>
        <dbReference type="ChEBI" id="CHEBI:30616"/>
        <dbReference type="ChEBI" id="CHEBI:61977"/>
        <dbReference type="ChEBI" id="CHEBI:456216"/>
        <dbReference type="EC" id="2.7.11.1"/>
    </reaction>
</comment>
<dbReference type="PROSITE" id="PS51190">
    <property type="entry name" value="FATC"/>
    <property type="match status" value="1"/>
</dbReference>
<keyword evidence="10" id="KW-1185">Reference proteome</keyword>
<evidence type="ECO:0000256" key="1">
    <source>
        <dbReference type="ARBA" id="ARBA00022679"/>
    </source>
</evidence>
<keyword evidence="5" id="KW-0723">Serine/threonine-protein kinase</keyword>
<dbReference type="InterPro" id="IPR036940">
    <property type="entry name" value="PI3/4_kinase_cat_sf"/>
</dbReference>
<dbReference type="SMART" id="SM00146">
    <property type="entry name" value="PI3Kc"/>
    <property type="match status" value="1"/>
</dbReference>
<keyword evidence="1 5" id="KW-0808">Transferase</keyword>
<dbReference type="InterPro" id="IPR018936">
    <property type="entry name" value="PI3/4_kinase_CS"/>
</dbReference>
<dbReference type="Pfam" id="PF11865">
    <property type="entry name" value="mTOR_dom"/>
    <property type="match status" value="1"/>
</dbReference>
<evidence type="ECO:0000256" key="3">
    <source>
        <dbReference type="ARBA" id="ARBA00022777"/>
    </source>
</evidence>
<name>A0ABR2K514_9EUKA</name>
<dbReference type="InterPro" id="IPR011989">
    <property type="entry name" value="ARM-like"/>
</dbReference>
<dbReference type="SMART" id="SM01343">
    <property type="entry name" value="FATC"/>
    <property type="match status" value="1"/>
</dbReference>
<dbReference type="InterPro" id="IPR026683">
    <property type="entry name" value="TOR_cat"/>
</dbReference>
<dbReference type="Pfam" id="PF00454">
    <property type="entry name" value="PI3_PI4_kinase"/>
    <property type="match status" value="1"/>
</dbReference>
<protein>
    <recommendedName>
        <fullName evidence="5">Serine/threonine-protein kinase TOR</fullName>
        <ecNumber evidence="5">2.7.11.1</ecNumber>
    </recommendedName>
</protein>
<evidence type="ECO:0000256" key="2">
    <source>
        <dbReference type="ARBA" id="ARBA00022741"/>
    </source>
</evidence>
<gene>
    <name evidence="9" type="ORF">M9Y10_041360</name>
</gene>
<feature type="domain" description="PI3K/PI4K catalytic" evidence="7">
    <location>
        <begin position="2033"/>
        <end position="2357"/>
    </location>
</feature>
<dbReference type="InterPro" id="IPR016024">
    <property type="entry name" value="ARM-type_fold"/>
</dbReference>
<dbReference type="EMBL" id="JAPFFF010000007">
    <property type="protein sequence ID" value="KAK8885903.1"/>
    <property type="molecule type" value="Genomic_DNA"/>
</dbReference>
<evidence type="ECO:0000256" key="6">
    <source>
        <dbReference type="SAM" id="MobiDB-lite"/>
    </source>
</evidence>
<dbReference type="InterPro" id="IPR050517">
    <property type="entry name" value="DDR_Repair_Kinase"/>
</dbReference>
<keyword evidence="3 5" id="KW-0418">Kinase</keyword>
<dbReference type="InterPro" id="IPR000403">
    <property type="entry name" value="PI3/4_kinase_cat_dom"/>
</dbReference>
<feature type="region of interest" description="Disordered" evidence="6">
    <location>
        <begin position="1996"/>
        <end position="2018"/>
    </location>
</feature>
<evidence type="ECO:0000256" key="4">
    <source>
        <dbReference type="ARBA" id="ARBA00022840"/>
    </source>
</evidence>
<keyword evidence="2 5" id="KW-0547">Nucleotide-binding</keyword>
<feature type="domain" description="FATC" evidence="8">
    <location>
        <begin position="2395"/>
        <end position="2427"/>
    </location>
</feature>
<dbReference type="Gene3D" id="3.30.1010.10">
    <property type="entry name" value="Phosphatidylinositol 3-kinase Catalytic Subunit, Chain A, domain 4"/>
    <property type="match status" value="1"/>
</dbReference>
<dbReference type="PROSITE" id="PS00916">
    <property type="entry name" value="PI3_4_KINASE_2"/>
    <property type="match status" value="1"/>
</dbReference>
<dbReference type="CDD" id="cd05169">
    <property type="entry name" value="PIKKc_TOR"/>
    <property type="match status" value="1"/>
</dbReference>
<dbReference type="Proteomes" id="UP001470230">
    <property type="component" value="Unassembled WGS sequence"/>
</dbReference>
<dbReference type="InterPro" id="IPR024585">
    <property type="entry name" value="mTOR_dom"/>
</dbReference>
<proteinExistence type="inferred from homology"/>
<organism evidence="9 10">
    <name type="scientific">Tritrichomonas musculus</name>
    <dbReference type="NCBI Taxonomy" id="1915356"/>
    <lineage>
        <taxon>Eukaryota</taxon>
        <taxon>Metamonada</taxon>
        <taxon>Parabasalia</taxon>
        <taxon>Tritrichomonadida</taxon>
        <taxon>Tritrichomonadidae</taxon>
        <taxon>Tritrichomonas</taxon>
    </lineage>
</organism>
<reference evidence="9 10" key="1">
    <citation type="submission" date="2024-04" db="EMBL/GenBank/DDBJ databases">
        <title>Tritrichomonas musculus Genome.</title>
        <authorList>
            <person name="Alves-Ferreira E."/>
            <person name="Grigg M."/>
            <person name="Lorenzi H."/>
            <person name="Galac M."/>
        </authorList>
    </citation>
    <scope>NUCLEOTIDE SEQUENCE [LARGE SCALE GENOMIC DNA]</scope>
    <source>
        <strain evidence="9 10">EAF2021</strain>
    </source>
</reference>
<evidence type="ECO:0000313" key="10">
    <source>
        <dbReference type="Proteomes" id="UP001470230"/>
    </source>
</evidence>
<dbReference type="PANTHER" id="PTHR11139">
    <property type="entry name" value="ATAXIA TELANGIECTASIA MUTATED ATM -RELATED"/>
    <property type="match status" value="1"/>
</dbReference>
<dbReference type="InterPro" id="IPR003151">
    <property type="entry name" value="PIK-rel_kinase_FAT"/>
</dbReference>
<dbReference type="SUPFAM" id="SSF56112">
    <property type="entry name" value="Protein kinase-like (PK-like)"/>
    <property type="match status" value="1"/>
</dbReference>